<dbReference type="InterPro" id="IPR036533">
    <property type="entry name" value="BAG_dom_sf"/>
</dbReference>
<accession>A0AAI8V9X1</accession>
<reference evidence="2" key="1">
    <citation type="submission" date="2023-10" db="EMBL/GenBank/DDBJ databases">
        <authorList>
            <person name="Hackl T."/>
        </authorList>
    </citation>
    <scope>NUCLEOTIDE SEQUENCE</scope>
</reference>
<sequence length="137" mass="15222">MQHQATEMQNLEEIANHLHTALVPLCASFCQTHAARTGTSTNAQELRAEHTWLTQLILHEVIFAAFSFSGDEAVREQRKELVASAQALLAYLDTKLPTAALAADEEAKEVARKATETWGWIDGWVMPPTPGEWPVEK</sequence>
<evidence type="ECO:0000313" key="2">
    <source>
        <dbReference type="EMBL" id="CAJ2500515.1"/>
    </source>
</evidence>
<keyword evidence="3" id="KW-1185">Reference proteome</keyword>
<name>A0AAI8V9X1_9PEZI</name>
<proteinExistence type="predicted"/>
<protein>
    <submittedName>
        <fullName evidence="2">Uu.00g033680.m01.CDS01</fullName>
    </submittedName>
</protein>
<dbReference type="Proteomes" id="UP001295740">
    <property type="component" value="Unassembled WGS sequence"/>
</dbReference>
<gene>
    <name evidence="2" type="ORF">KHLLAP_LOCUS983</name>
</gene>
<dbReference type="EMBL" id="CAUWAG010000003">
    <property type="protein sequence ID" value="CAJ2500515.1"/>
    <property type="molecule type" value="Genomic_DNA"/>
</dbReference>
<dbReference type="Pfam" id="PF02179">
    <property type="entry name" value="BAG"/>
    <property type="match status" value="1"/>
</dbReference>
<organism evidence="2 3">
    <name type="scientific">Anthostomella pinea</name>
    <dbReference type="NCBI Taxonomy" id="933095"/>
    <lineage>
        <taxon>Eukaryota</taxon>
        <taxon>Fungi</taxon>
        <taxon>Dikarya</taxon>
        <taxon>Ascomycota</taxon>
        <taxon>Pezizomycotina</taxon>
        <taxon>Sordariomycetes</taxon>
        <taxon>Xylariomycetidae</taxon>
        <taxon>Xylariales</taxon>
        <taxon>Xylariaceae</taxon>
        <taxon>Anthostomella</taxon>
    </lineage>
</organism>
<dbReference type="SUPFAM" id="SSF63491">
    <property type="entry name" value="BAG domain"/>
    <property type="match status" value="1"/>
</dbReference>
<comment type="caution">
    <text evidence="2">The sequence shown here is derived from an EMBL/GenBank/DDBJ whole genome shotgun (WGS) entry which is preliminary data.</text>
</comment>
<evidence type="ECO:0000313" key="3">
    <source>
        <dbReference type="Proteomes" id="UP001295740"/>
    </source>
</evidence>
<dbReference type="InterPro" id="IPR003103">
    <property type="entry name" value="BAG_domain"/>
</dbReference>
<dbReference type="AlphaFoldDB" id="A0AAI8V9X1"/>
<dbReference type="Gene3D" id="1.20.58.120">
    <property type="entry name" value="BAG domain"/>
    <property type="match status" value="1"/>
</dbReference>
<feature type="domain" description="BAG" evidence="1">
    <location>
        <begin position="70"/>
        <end position="96"/>
    </location>
</feature>
<evidence type="ECO:0000259" key="1">
    <source>
        <dbReference type="PROSITE" id="PS51035"/>
    </source>
</evidence>
<dbReference type="GO" id="GO:0051087">
    <property type="term" value="F:protein-folding chaperone binding"/>
    <property type="evidence" value="ECO:0007669"/>
    <property type="project" value="InterPro"/>
</dbReference>
<dbReference type="PROSITE" id="PS51035">
    <property type="entry name" value="BAG"/>
    <property type="match status" value="1"/>
</dbReference>